<accession>A0A388KUY9</accession>
<dbReference type="GO" id="GO:0005739">
    <property type="term" value="C:mitochondrion"/>
    <property type="evidence" value="ECO:0007669"/>
    <property type="project" value="UniProtKB-SubCell"/>
</dbReference>
<dbReference type="PANTHER" id="PTHR21043:SF0">
    <property type="entry name" value="MITOCHONDRIAL ASSEMBLY OF RIBOSOMAL LARGE SUBUNIT PROTEIN 1"/>
    <property type="match status" value="1"/>
</dbReference>
<evidence type="ECO:0000256" key="1">
    <source>
        <dbReference type="ARBA" id="ARBA00004173"/>
    </source>
</evidence>
<feature type="region of interest" description="Disordered" evidence="4">
    <location>
        <begin position="539"/>
        <end position="562"/>
    </location>
</feature>
<feature type="region of interest" description="Disordered" evidence="4">
    <location>
        <begin position="164"/>
        <end position="194"/>
    </location>
</feature>
<dbReference type="FunFam" id="3.30.460.10:FF:000018">
    <property type="entry name" value="Mitochondrial assembly of ribosomal large subunit 1"/>
    <property type="match status" value="1"/>
</dbReference>
<dbReference type="Proteomes" id="UP000265515">
    <property type="component" value="Unassembled WGS sequence"/>
</dbReference>
<evidence type="ECO:0000313" key="6">
    <source>
        <dbReference type="Proteomes" id="UP000265515"/>
    </source>
</evidence>
<dbReference type="SUPFAM" id="SSF81301">
    <property type="entry name" value="Nucleotidyltransferase"/>
    <property type="match status" value="1"/>
</dbReference>
<evidence type="ECO:0000256" key="3">
    <source>
        <dbReference type="ARBA" id="ARBA00023128"/>
    </source>
</evidence>
<sequence length="562" mass="62336">MDVGTAIRISRRLLSRRPVCGVERRDFPLLPFSAHVRGAIPHREVGDGAPEHQLPVADFCPASLRRDGWEESATRFGNTARLPNSDLDRVSVSAAAGRFWLSWLGGSGTAAPGGRVLRRVTQEGLISGAHGRGLCGQWVRATERDPVGFASAVTTLAAAIHDTTKNAQHSTRSARVGHSRVSSTSRGSPWAMSGDRTPPLERVYVKKLDFGLPTRAVCFAPSKFASNPTGCVGGRAVSTSAKWADTCHILPRTRQLVNLCGSSSICQWCQLRQLSAKVSESVSDLSNSSEKEKSTIDTSLDEEKYRQRREELVSSRWHQQQQQQEEEEREDRDGQEASEVGIANGDPIDLSGWREAQLVQDMVELQQVGGSNLGELAGQQQQQQQQEEEEEEEEEEPGEEQVEREWERREVENLGLLGPGEGRPDPEGRDYFHVLDIEELTKTLQNVRARNIVTLYVRDRCTFTDWMVIVTGRSGRHLRAMADAVVYELKRRTSEVIPDLEPAVEGRDVDQWMVVDCGSMVVHFFDEETRERYNLEELWAEGGGGGGGDGGQESSSRTSTSE</sequence>
<comment type="caution">
    <text evidence="5">The sequence shown here is derived from an EMBL/GenBank/DDBJ whole genome shotgun (WGS) entry which is preliminary data.</text>
</comment>
<gene>
    <name evidence="5" type="ORF">CBR_g17596</name>
</gene>
<feature type="region of interest" description="Disordered" evidence="4">
    <location>
        <begin position="376"/>
        <end position="427"/>
    </location>
</feature>
<feature type="compositionally biased region" description="Polar residues" evidence="4">
    <location>
        <begin position="552"/>
        <end position="562"/>
    </location>
</feature>
<keyword evidence="6" id="KW-1185">Reference proteome</keyword>
<dbReference type="EMBL" id="BFEA01000191">
    <property type="protein sequence ID" value="GBG73884.1"/>
    <property type="molecule type" value="Genomic_DNA"/>
</dbReference>
<dbReference type="GO" id="GO:0043023">
    <property type="term" value="F:ribosomal large subunit binding"/>
    <property type="evidence" value="ECO:0007669"/>
    <property type="project" value="TreeGrafter"/>
</dbReference>
<feature type="compositionally biased region" description="Gly residues" evidence="4">
    <location>
        <begin position="541"/>
        <end position="551"/>
    </location>
</feature>
<evidence type="ECO:0000313" key="5">
    <source>
        <dbReference type="EMBL" id="GBG73884.1"/>
    </source>
</evidence>
<dbReference type="PANTHER" id="PTHR21043">
    <property type="entry name" value="IOJAP SUPERFAMILY ORTHOLOG"/>
    <property type="match status" value="1"/>
</dbReference>
<keyword evidence="3" id="KW-0496">Mitochondrion</keyword>
<feature type="compositionally biased region" description="Acidic residues" evidence="4">
    <location>
        <begin position="386"/>
        <end position="400"/>
    </location>
</feature>
<dbReference type="Gene3D" id="3.30.460.10">
    <property type="entry name" value="Beta Polymerase, domain 2"/>
    <property type="match status" value="1"/>
</dbReference>
<dbReference type="InterPro" id="IPR004394">
    <property type="entry name" value="Iojap/RsfS/C7orf30"/>
</dbReference>
<protein>
    <submittedName>
        <fullName evidence="5">Uncharacterized protein</fullName>
    </submittedName>
</protein>
<feature type="region of interest" description="Disordered" evidence="4">
    <location>
        <begin position="282"/>
        <end position="349"/>
    </location>
</feature>
<comment type="subcellular location">
    <subcellularLocation>
        <location evidence="1">Mitochondrion</location>
    </subcellularLocation>
</comment>
<dbReference type="AlphaFoldDB" id="A0A388KUY9"/>
<feature type="compositionally biased region" description="Basic and acidic residues" evidence="4">
    <location>
        <begin position="401"/>
        <end position="412"/>
    </location>
</feature>
<name>A0A388KUY9_CHABU</name>
<feature type="compositionally biased region" description="Basic and acidic residues" evidence="4">
    <location>
        <begin position="289"/>
        <end position="313"/>
    </location>
</feature>
<dbReference type="Pfam" id="PF02410">
    <property type="entry name" value="RsfS"/>
    <property type="match status" value="1"/>
</dbReference>
<dbReference type="STRING" id="69332.A0A388KUY9"/>
<dbReference type="HAMAP" id="MF_01477">
    <property type="entry name" value="Iojap_RsfS"/>
    <property type="match status" value="1"/>
</dbReference>
<dbReference type="InterPro" id="IPR043519">
    <property type="entry name" value="NT_sf"/>
</dbReference>
<proteinExistence type="inferred from homology"/>
<dbReference type="Gramene" id="GBG73884">
    <property type="protein sequence ID" value="GBG73884"/>
    <property type="gene ID" value="CBR_g17596"/>
</dbReference>
<comment type="similarity">
    <text evidence="2">Belongs to the Iojap/RsfS family.</text>
</comment>
<evidence type="ECO:0000256" key="4">
    <source>
        <dbReference type="SAM" id="MobiDB-lite"/>
    </source>
</evidence>
<dbReference type="GO" id="GO:0090071">
    <property type="term" value="P:negative regulation of ribosome biogenesis"/>
    <property type="evidence" value="ECO:0007669"/>
    <property type="project" value="TreeGrafter"/>
</dbReference>
<organism evidence="5 6">
    <name type="scientific">Chara braunii</name>
    <name type="common">Braun's stonewort</name>
    <dbReference type="NCBI Taxonomy" id="69332"/>
    <lineage>
        <taxon>Eukaryota</taxon>
        <taxon>Viridiplantae</taxon>
        <taxon>Streptophyta</taxon>
        <taxon>Charophyceae</taxon>
        <taxon>Charales</taxon>
        <taxon>Characeae</taxon>
        <taxon>Chara</taxon>
    </lineage>
</organism>
<dbReference type="NCBIfam" id="TIGR00090">
    <property type="entry name" value="rsfS_iojap_ybeB"/>
    <property type="match status" value="1"/>
</dbReference>
<reference evidence="5 6" key="1">
    <citation type="journal article" date="2018" name="Cell">
        <title>The Chara Genome: Secondary Complexity and Implications for Plant Terrestrialization.</title>
        <authorList>
            <person name="Nishiyama T."/>
            <person name="Sakayama H."/>
            <person name="Vries J.D."/>
            <person name="Buschmann H."/>
            <person name="Saint-Marcoux D."/>
            <person name="Ullrich K.K."/>
            <person name="Haas F.B."/>
            <person name="Vanderstraeten L."/>
            <person name="Becker D."/>
            <person name="Lang D."/>
            <person name="Vosolsobe S."/>
            <person name="Rombauts S."/>
            <person name="Wilhelmsson P.K.I."/>
            <person name="Janitza P."/>
            <person name="Kern R."/>
            <person name="Heyl A."/>
            <person name="Rumpler F."/>
            <person name="Villalobos L.I.A.C."/>
            <person name="Clay J.M."/>
            <person name="Skokan R."/>
            <person name="Toyoda A."/>
            <person name="Suzuki Y."/>
            <person name="Kagoshima H."/>
            <person name="Schijlen E."/>
            <person name="Tajeshwar N."/>
            <person name="Catarino B."/>
            <person name="Hetherington A.J."/>
            <person name="Saltykova A."/>
            <person name="Bonnot C."/>
            <person name="Breuninger H."/>
            <person name="Symeonidi A."/>
            <person name="Radhakrishnan G.V."/>
            <person name="Van Nieuwerburgh F."/>
            <person name="Deforce D."/>
            <person name="Chang C."/>
            <person name="Karol K.G."/>
            <person name="Hedrich R."/>
            <person name="Ulvskov P."/>
            <person name="Glockner G."/>
            <person name="Delwiche C.F."/>
            <person name="Petrasek J."/>
            <person name="Van de Peer Y."/>
            <person name="Friml J."/>
            <person name="Beilby M."/>
            <person name="Dolan L."/>
            <person name="Kohara Y."/>
            <person name="Sugano S."/>
            <person name="Fujiyama A."/>
            <person name="Delaux P.-M."/>
            <person name="Quint M."/>
            <person name="TheiBen G."/>
            <person name="Hagemann M."/>
            <person name="Harholt J."/>
            <person name="Dunand C."/>
            <person name="Zachgo S."/>
            <person name="Langdale J."/>
            <person name="Maumus F."/>
            <person name="Straeten D.V.D."/>
            <person name="Gould S.B."/>
            <person name="Rensing S.A."/>
        </authorList>
    </citation>
    <scope>NUCLEOTIDE SEQUENCE [LARGE SCALE GENOMIC DNA]</scope>
    <source>
        <strain evidence="5 6">S276</strain>
    </source>
</reference>
<evidence type="ECO:0000256" key="2">
    <source>
        <dbReference type="ARBA" id="ARBA00010574"/>
    </source>
</evidence>
<dbReference type="OrthoDB" id="21330at2759"/>
<dbReference type="GO" id="GO:0017148">
    <property type="term" value="P:negative regulation of translation"/>
    <property type="evidence" value="ECO:0007669"/>
    <property type="project" value="TreeGrafter"/>
</dbReference>